<keyword evidence="2" id="KW-1185">Reference proteome</keyword>
<evidence type="ECO:0000313" key="2">
    <source>
        <dbReference type="Proteomes" id="UP001153334"/>
    </source>
</evidence>
<comment type="caution">
    <text evidence="1">The sequence shown here is derived from an EMBL/GenBank/DDBJ whole genome shotgun (WGS) entry which is preliminary data.</text>
</comment>
<reference evidence="1" key="1">
    <citation type="submission" date="2022-11" db="EMBL/GenBank/DDBJ databases">
        <title>Genome Sequence of Nemania bipapillata.</title>
        <authorList>
            <person name="Buettner E."/>
        </authorList>
    </citation>
    <scope>NUCLEOTIDE SEQUENCE</scope>
    <source>
        <strain evidence="1">CP14</strain>
    </source>
</reference>
<protein>
    <submittedName>
        <fullName evidence="1">Uncharacterized protein</fullName>
    </submittedName>
</protein>
<organism evidence="1 2">
    <name type="scientific">Nemania bipapillata</name>
    <dbReference type="NCBI Taxonomy" id="110536"/>
    <lineage>
        <taxon>Eukaryota</taxon>
        <taxon>Fungi</taxon>
        <taxon>Dikarya</taxon>
        <taxon>Ascomycota</taxon>
        <taxon>Pezizomycotina</taxon>
        <taxon>Sordariomycetes</taxon>
        <taxon>Xylariomycetidae</taxon>
        <taxon>Xylariales</taxon>
        <taxon>Xylariaceae</taxon>
        <taxon>Nemania</taxon>
    </lineage>
</organism>
<gene>
    <name evidence="1" type="ORF">ONZ43_g2191</name>
</gene>
<proteinExistence type="predicted"/>
<name>A0ACC2J1G1_9PEZI</name>
<accession>A0ACC2J1G1</accession>
<sequence>MTTVVLEHIDEINSTTRIFRLGIPRGSPPFRFLPGQWLDVYVPGIERAGGFTITSAPHEAQRPHPPLPASELGSESNGGRDDDSNDDDNARGPYIELAVQKSPDNPPAAWLWRDPVQAPVPVLVPVPVPVPAPAPAQLIGAALRVRVGGGFVWPPPGVNVRALRRVVFVAGGLGVNPLVAMLSSLASRSPAPPPPPPPPPSTATATAAGGGFEVHFLYSLRDPMAARRGARRRNRGKRDGREMLFLERIARVFREGRVRGRLEVFLTAGGDGDGGDGDGGDGDGGDGDGGVDGEGKGEGEKECDGKGEKGEKGEGGRGKGGWIANLDEPIPIVLSALLML</sequence>
<dbReference type="Proteomes" id="UP001153334">
    <property type="component" value="Unassembled WGS sequence"/>
</dbReference>
<dbReference type="EMBL" id="JAPESX010000434">
    <property type="protein sequence ID" value="KAJ8121327.1"/>
    <property type="molecule type" value="Genomic_DNA"/>
</dbReference>
<evidence type="ECO:0000313" key="1">
    <source>
        <dbReference type="EMBL" id="KAJ8121327.1"/>
    </source>
</evidence>